<name>A0ABV5Q165_9ACTN</name>
<keyword evidence="3" id="KW-1185">Reference proteome</keyword>
<dbReference type="Pfam" id="PF25690">
    <property type="entry name" value="Phage_gp49"/>
    <property type="match status" value="1"/>
</dbReference>
<organism evidence="2 3">
    <name type="scientific">Nonomuraea roseola</name>
    <dbReference type="NCBI Taxonomy" id="46179"/>
    <lineage>
        <taxon>Bacteria</taxon>
        <taxon>Bacillati</taxon>
        <taxon>Actinomycetota</taxon>
        <taxon>Actinomycetes</taxon>
        <taxon>Streptosporangiales</taxon>
        <taxon>Streptosporangiaceae</taxon>
        <taxon>Nonomuraea</taxon>
    </lineage>
</organism>
<evidence type="ECO:0000256" key="1">
    <source>
        <dbReference type="SAM" id="MobiDB-lite"/>
    </source>
</evidence>
<dbReference type="RefSeq" id="WP_346128898.1">
    <property type="nucleotide sequence ID" value="NZ_BAAAXC010000015.1"/>
</dbReference>
<evidence type="ECO:0000313" key="2">
    <source>
        <dbReference type="EMBL" id="MFB9529074.1"/>
    </source>
</evidence>
<evidence type="ECO:0000313" key="3">
    <source>
        <dbReference type="Proteomes" id="UP001589646"/>
    </source>
</evidence>
<feature type="compositionally biased region" description="Low complexity" evidence="1">
    <location>
        <begin position="72"/>
        <end position="98"/>
    </location>
</feature>
<sequence>MAEDYPYALDLELTDSQGRKTGLFHVRAQSAPDFLAELREIDEDFGLALGEAVKTVRVYGLLKDALGVEPVAQGQAARPAAQPRQAAPRQTQRPQRAPEGQDAPWPDEAPPGEEEPYCDHGPMKYVAAGTSKATGKPYKAFWACTADRNDPNRCKSVTA</sequence>
<dbReference type="EMBL" id="JBHMCE010000006">
    <property type="protein sequence ID" value="MFB9529074.1"/>
    <property type="molecule type" value="Genomic_DNA"/>
</dbReference>
<reference evidence="2 3" key="1">
    <citation type="submission" date="2024-09" db="EMBL/GenBank/DDBJ databases">
        <authorList>
            <person name="Sun Q."/>
            <person name="Mori K."/>
        </authorList>
    </citation>
    <scope>NUCLEOTIDE SEQUENCE [LARGE SCALE GENOMIC DNA]</scope>
    <source>
        <strain evidence="2 3">JCM 3323</strain>
    </source>
</reference>
<gene>
    <name evidence="2" type="ORF">ACFFRN_20885</name>
</gene>
<dbReference type="InterPro" id="IPR057999">
    <property type="entry name" value="Gp49"/>
</dbReference>
<comment type="caution">
    <text evidence="2">The sequence shown here is derived from an EMBL/GenBank/DDBJ whole genome shotgun (WGS) entry which is preliminary data.</text>
</comment>
<dbReference type="Proteomes" id="UP001589646">
    <property type="component" value="Unassembled WGS sequence"/>
</dbReference>
<feature type="region of interest" description="Disordered" evidence="1">
    <location>
        <begin position="72"/>
        <end position="124"/>
    </location>
</feature>
<accession>A0ABV5Q165</accession>
<proteinExistence type="predicted"/>
<protein>
    <submittedName>
        <fullName evidence="2">Uncharacterized protein</fullName>
    </submittedName>
</protein>